<organism evidence="1">
    <name type="scientific">bioreactor metagenome</name>
    <dbReference type="NCBI Taxonomy" id="1076179"/>
    <lineage>
        <taxon>unclassified sequences</taxon>
        <taxon>metagenomes</taxon>
        <taxon>ecological metagenomes</taxon>
    </lineage>
</organism>
<comment type="caution">
    <text evidence="1">The sequence shown here is derived from an EMBL/GenBank/DDBJ whole genome shotgun (WGS) entry which is preliminary data.</text>
</comment>
<proteinExistence type="predicted"/>
<dbReference type="EMBL" id="VSSQ01042422">
    <property type="protein sequence ID" value="MPM96004.1"/>
    <property type="molecule type" value="Genomic_DNA"/>
</dbReference>
<protein>
    <submittedName>
        <fullName evidence="1">Uncharacterized protein</fullName>
    </submittedName>
</protein>
<name>A0A645E2I4_9ZZZZ</name>
<reference evidence="1" key="1">
    <citation type="submission" date="2019-08" db="EMBL/GenBank/DDBJ databases">
        <authorList>
            <person name="Kucharzyk K."/>
            <person name="Murdoch R.W."/>
            <person name="Higgins S."/>
            <person name="Loffler F."/>
        </authorList>
    </citation>
    <scope>NUCLEOTIDE SEQUENCE</scope>
</reference>
<accession>A0A645E2I4</accession>
<sequence>MPHVLDQRLHRGETGARCQQDDGLVGIFTQVEAAERAFHAQDFPFLHGAEHVIGEAAAGHVADVQFHAGCLFLEVRGRGHGVGAACAVAQDELDVLARVVLEVIRCRQLQFHLHDIVRQPRERGDPHRQLFDGESALVGDLARLQHHVGQRAGAAGQHESGLFFGGGKCFLRMFLVHYGATEFLAFARSAGAVLAAVGQADAAANGGVENGFVALGGEGATAGLNADGEVGRGGLLARHVAGILGVLVYLCLFNQSARSLTAGA</sequence>
<gene>
    <name evidence="1" type="ORF">SDC9_143160</name>
</gene>
<evidence type="ECO:0000313" key="1">
    <source>
        <dbReference type="EMBL" id="MPM96004.1"/>
    </source>
</evidence>
<dbReference type="AlphaFoldDB" id="A0A645E2I4"/>